<reference evidence="1 2" key="1">
    <citation type="submission" date="2019-12" db="EMBL/GenBank/DDBJ databases">
        <title>Genome sequencing and assembly of endphytes of Porphyra tenera.</title>
        <authorList>
            <person name="Park J.M."/>
            <person name="Shin R."/>
            <person name="Jo S.H."/>
        </authorList>
    </citation>
    <scope>NUCLEOTIDE SEQUENCE [LARGE SCALE GENOMIC DNA]</scope>
    <source>
        <strain evidence="1 2">GPM4</strain>
    </source>
</reference>
<organism evidence="1 2">
    <name type="scientific">Paraglaciecola mesophila</name>
    <dbReference type="NCBI Taxonomy" id="197222"/>
    <lineage>
        <taxon>Bacteria</taxon>
        <taxon>Pseudomonadati</taxon>
        <taxon>Pseudomonadota</taxon>
        <taxon>Gammaproteobacteria</taxon>
        <taxon>Alteromonadales</taxon>
        <taxon>Alteromonadaceae</taxon>
        <taxon>Paraglaciecola</taxon>
    </lineage>
</organism>
<dbReference type="AlphaFoldDB" id="A0A857JNF4"/>
<gene>
    <name evidence="1" type="ORF">FX988_03156</name>
</gene>
<proteinExistence type="predicted"/>
<protein>
    <submittedName>
        <fullName evidence="1">Uncharacterized protein</fullName>
    </submittedName>
</protein>
<accession>A0A857JNF4</accession>
<dbReference type="Proteomes" id="UP000464524">
    <property type="component" value="Chromosome"/>
</dbReference>
<evidence type="ECO:0000313" key="2">
    <source>
        <dbReference type="Proteomes" id="UP000464524"/>
    </source>
</evidence>
<keyword evidence="2" id="KW-1185">Reference proteome</keyword>
<sequence>MKNVLTQNQLKNVSDIFKLLSFGKRDLDSLIITYEESNLKYTHMFEYINVCDAIASILYIGSLKKWDSCNSPMDIQLKIVCFFLGVSITKIQIDEVKQTYMFLHRHGKFPHKVYENELTGIILACEEYMQETSGNRGQKTKVSIH</sequence>
<dbReference type="EMBL" id="CP047656">
    <property type="protein sequence ID" value="QHJ12898.1"/>
    <property type="molecule type" value="Genomic_DNA"/>
</dbReference>
<dbReference type="KEGG" id="pmes:FX988_03156"/>
<name>A0A857JNF4_9ALTE</name>
<evidence type="ECO:0000313" key="1">
    <source>
        <dbReference type="EMBL" id="QHJ12898.1"/>
    </source>
</evidence>